<gene>
    <name evidence="1" type="ORF">BJY18_006519</name>
</gene>
<organism evidence="1 2">
    <name type="scientific">Amycolatopsis jiangsuensis</name>
    <dbReference type="NCBI Taxonomy" id="1181879"/>
    <lineage>
        <taxon>Bacteria</taxon>
        <taxon>Bacillati</taxon>
        <taxon>Actinomycetota</taxon>
        <taxon>Actinomycetes</taxon>
        <taxon>Pseudonocardiales</taxon>
        <taxon>Pseudonocardiaceae</taxon>
        <taxon>Amycolatopsis</taxon>
    </lineage>
</organism>
<keyword evidence="1" id="KW-0489">Methyltransferase</keyword>
<proteinExistence type="predicted"/>
<dbReference type="Proteomes" id="UP000581769">
    <property type="component" value="Unassembled WGS sequence"/>
</dbReference>
<reference evidence="1 2" key="1">
    <citation type="submission" date="2020-08" db="EMBL/GenBank/DDBJ databases">
        <title>Sequencing the genomes of 1000 actinobacteria strains.</title>
        <authorList>
            <person name="Klenk H.-P."/>
        </authorList>
    </citation>
    <scope>NUCLEOTIDE SEQUENCE [LARGE SCALE GENOMIC DNA]</scope>
    <source>
        <strain evidence="1 2">DSM 45859</strain>
    </source>
</reference>
<dbReference type="Gene3D" id="3.40.50.150">
    <property type="entry name" value="Vaccinia Virus protein VP39"/>
    <property type="match status" value="1"/>
</dbReference>
<dbReference type="GO" id="GO:0032259">
    <property type="term" value="P:methylation"/>
    <property type="evidence" value="ECO:0007669"/>
    <property type="project" value="UniProtKB-KW"/>
</dbReference>
<sequence length="189" mass="20238">MPTWILEKPADALDAWLAPLADDPAGAVAFLSEVTDRVARRAGGRVLVPGGGPVADALAGEGYEVHLEPGPRFDAGYLGADVLSRLPDQRDQLRAIGRYSRLLRPGGALVVQGRHPDPACWTADRRVESVDCVRQIVQLAGGSLPLRYVWPAELDLMAELAGLALDSRWGGWYGEPVSCGSPVVSVYRS</sequence>
<evidence type="ECO:0000313" key="2">
    <source>
        <dbReference type="Proteomes" id="UP000581769"/>
    </source>
</evidence>
<keyword evidence="1" id="KW-0808">Transferase</keyword>
<name>A0A840J6K1_9PSEU</name>
<dbReference type="SUPFAM" id="SSF53335">
    <property type="entry name" value="S-adenosyl-L-methionine-dependent methyltransferases"/>
    <property type="match status" value="1"/>
</dbReference>
<dbReference type="GO" id="GO:0008168">
    <property type="term" value="F:methyltransferase activity"/>
    <property type="evidence" value="ECO:0007669"/>
    <property type="project" value="UniProtKB-KW"/>
</dbReference>
<accession>A0A840J6K1</accession>
<comment type="caution">
    <text evidence="1">The sequence shown here is derived from an EMBL/GenBank/DDBJ whole genome shotgun (WGS) entry which is preliminary data.</text>
</comment>
<dbReference type="EMBL" id="JACHMG010000001">
    <property type="protein sequence ID" value="MBB4689034.1"/>
    <property type="molecule type" value="Genomic_DNA"/>
</dbReference>
<evidence type="ECO:0000313" key="1">
    <source>
        <dbReference type="EMBL" id="MBB4689034.1"/>
    </source>
</evidence>
<dbReference type="InterPro" id="IPR029063">
    <property type="entry name" value="SAM-dependent_MTases_sf"/>
</dbReference>
<protein>
    <submittedName>
        <fullName evidence="1">SAM-dependent methyltransferase</fullName>
    </submittedName>
</protein>
<dbReference type="RefSeq" id="WP_221458057.1">
    <property type="nucleotide sequence ID" value="NZ_JACHMG010000001.1"/>
</dbReference>
<keyword evidence="2" id="KW-1185">Reference proteome</keyword>
<dbReference type="AlphaFoldDB" id="A0A840J6K1"/>